<dbReference type="AlphaFoldDB" id="A0A0Q9X8S7"/>
<dbReference type="InParanoid" id="A0A0Q9X8S7"/>
<gene>
    <name evidence="2" type="primary">Dmoj\GI26481</name>
    <name evidence="2" type="ORF">Dmoj_GI26481</name>
</gene>
<dbReference type="EMBL" id="CH933806">
    <property type="protein sequence ID" value="KRG01994.1"/>
    <property type="molecule type" value="Genomic_DNA"/>
</dbReference>
<reference evidence="2 3" key="1">
    <citation type="journal article" date="2007" name="Nature">
        <title>Evolution of genes and genomes on the Drosophila phylogeny.</title>
        <authorList>
            <consortium name="Drosophila 12 Genomes Consortium"/>
            <person name="Clark A.G."/>
            <person name="Eisen M.B."/>
            <person name="Smith D.R."/>
            <person name="Bergman C.M."/>
            <person name="Oliver B."/>
            <person name="Markow T.A."/>
            <person name="Kaufman T.C."/>
            <person name="Kellis M."/>
            <person name="Gelbart W."/>
            <person name="Iyer V.N."/>
            <person name="Pollard D.A."/>
            <person name="Sackton T.B."/>
            <person name="Larracuente A.M."/>
            <person name="Singh N.D."/>
            <person name="Abad J.P."/>
            <person name="Abt D.N."/>
            <person name="Adryan B."/>
            <person name="Aguade M."/>
            <person name="Akashi H."/>
            <person name="Anderson W.W."/>
            <person name="Aquadro C.F."/>
            <person name="Ardell D.H."/>
            <person name="Arguello R."/>
            <person name="Artieri C.G."/>
            <person name="Barbash D.A."/>
            <person name="Barker D."/>
            <person name="Barsanti P."/>
            <person name="Batterham P."/>
            <person name="Batzoglou S."/>
            <person name="Begun D."/>
            <person name="Bhutkar A."/>
            <person name="Blanco E."/>
            <person name="Bosak S.A."/>
            <person name="Bradley R.K."/>
            <person name="Brand A.D."/>
            <person name="Brent M.R."/>
            <person name="Brooks A.N."/>
            <person name="Brown R.H."/>
            <person name="Butlin R.K."/>
            <person name="Caggese C."/>
            <person name="Calvi B.R."/>
            <person name="Bernardo de Carvalho A."/>
            <person name="Caspi A."/>
            <person name="Castrezana S."/>
            <person name="Celniker S.E."/>
            <person name="Chang J.L."/>
            <person name="Chapple C."/>
            <person name="Chatterji S."/>
            <person name="Chinwalla A."/>
            <person name="Civetta A."/>
            <person name="Clifton S.W."/>
            <person name="Comeron J.M."/>
            <person name="Costello J.C."/>
            <person name="Coyne J.A."/>
            <person name="Daub J."/>
            <person name="David R.G."/>
            <person name="Delcher A.L."/>
            <person name="Delehaunty K."/>
            <person name="Do C.B."/>
            <person name="Ebling H."/>
            <person name="Edwards K."/>
            <person name="Eickbush T."/>
            <person name="Evans J.D."/>
            <person name="Filipski A."/>
            <person name="Findeiss S."/>
            <person name="Freyhult E."/>
            <person name="Fulton L."/>
            <person name="Fulton R."/>
            <person name="Garcia A.C."/>
            <person name="Gardiner A."/>
            <person name="Garfield D.A."/>
            <person name="Garvin B.E."/>
            <person name="Gibson G."/>
            <person name="Gilbert D."/>
            <person name="Gnerre S."/>
            <person name="Godfrey J."/>
            <person name="Good R."/>
            <person name="Gotea V."/>
            <person name="Gravely B."/>
            <person name="Greenberg A.J."/>
            <person name="Griffiths-Jones S."/>
            <person name="Gross S."/>
            <person name="Guigo R."/>
            <person name="Gustafson E.A."/>
            <person name="Haerty W."/>
            <person name="Hahn M.W."/>
            <person name="Halligan D.L."/>
            <person name="Halpern A.L."/>
            <person name="Halter G.M."/>
            <person name="Han M.V."/>
            <person name="Heger A."/>
            <person name="Hillier L."/>
            <person name="Hinrichs A.S."/>
            <person name="Holmes I."/>
            <person name="Hoskins R.A."/>
            <person name="Hubisz M.J."/>
            <person name="Hultmark D."/>
            <person name="Huntley M.A."/>
            <person name="Jaffe D.B."/>
            <person name="Jagadeeshan S."/>
            <person name="Jeck W.R."/>
            <person name="Johnson J."/>
            <person name="Jones C.D."/>
            <person name="Jordan W.C."/>
            <person name="Karpen G.H."/>
            <person name="Kataoka E."/>
            <person name="Keightley P.D."/>
            <person name="Kheradpour P."/>
            <person name="Kirkness E.F."/>
            <person name="Koerich L.B."/>
            <person name="Kristiansen K."/>
            <person name="Kudrna D."/>
            <person name="Kulathinal R.J."/>
            <person name="Kumar S."/>
            <person name="Kwok R."/>
            <person name="Lander E."/>
            <person name="Langley C.H."/>
            <person name="Lapoint R."/>
            <person name="Lazzaro B.P."/>
            <person name="Lee S.J."/>
            <person name="Levesque L."/>
            <person name="Li R."/>
            <person name="Lin C.F."/>
            <person name="Lin M.F."/>
            <person name="Lindblad-Toh K."/>
            <person name="Llopart A."/>
            <person name="Long M."/>
            <person name="Low L."/>
            <person name="Lozovsky E."/>
            <person name="Lu J."/>
            <person name="Luo M."/>
            <person name="Machado C.A."/>
            <person name="Makalowski W."/>
            <person name="Marzo M."/>
            <person name="Matsuda M."/>
            <person name="Matzkin L."/>
            <person name="McAllister B."/>
            <person name="McBride C.S."/>
            <person name="McKernan B."/>
            <person name="McKernan K."/>
            <person name="Mendez-Lago M."/>
            <person name="Minx P."/>
            <person name="Mollenhauer M.U."/>
            <person name="Montooth K."/>
            <person name="Mount S.M."/>
            <person name="Mu X."/>
            <person name="Myers E."/>
            <person name="Negre B."/>
            <person name="Newfeld S."/>
            <person name="Nielsen R."/>
            <person name="Noor M.A."/>
            <person name="O'Grady P."/>
            <person name="Pachter L."/>
            <person name="Papaceit M."/>
            <person name="Parisi M.J."/>
            <person name="Parisi M."/>
            <person name="Parts L."/>
            <person name="Pedersen J.S."/>
            <person name="Pesole G."/>
            <person name="Phillippy A.M."/>
            <person name="Ponting C.P."/>
            <person name="Pop M."/>
            <person name="Porcelli D."/>
            <person name="Powell J.R."/>
            <person name="Prohaska S."/>
            <person name="Pruitt K."/>
            <person name="Puig M."/>
            <person name="Quesneville H."/>
            <person name="Ram K.R."/>
            <person name="Rand D."/>
            <person name="Rasmussen M.D."/>
            <person name="Reed L.K."/>
            <person name="Reenan R."/>
            <person name="Reily A."/>
            <person name="Remington K.A."/>
            <person name="Rieger T.T."/>
            <person name="Ritchie M.G."/>
            <person name="Robin C."/>
            <person name="Rogers Y.H."/>
            <person name="Rohde C."/>
            <person name="Rozas J."/>
            <person name="Rubenfield M.J."/>
            <person name="Ruiz A."/>
            <person name="Russo S."/>
            <person name="Salzberg S.L."/>
            <person name="Sanchez-Gracia A."/>
            <person name="Saranga D.J."/>
            <person name="Sato H."/>
            <person name="Schaeffer S.W."/>
            <person name="Schatz M.C."/>
            <person name="Schlenke T."/>
            <person name="Schwartz R."/>
            <person name="Segarra C."/>
            <person name="Singh R.S."/>
            <person name="Sirot L."/>
            <person name="Sirota M."/>
            <person name="Sisneros N.B."/>
            <person name="Smith C.D."/>
            <person name="Smith T.F."/>
            <person name="Spieth J."/>
            <person name="Stage D.E."/>
            <person name="Stark A."/>
            <person name="Stephan W."/>
            <person name="Strausberg R.L."/>
            <person name="Strempel S."/>
            <person name="Sturgill D."/>
            <person name="Sutton G."/>
            <person name="Sutton G.G."/>
            <person name="Tao W."/>
            <person name="Teichmann S."/>
            <person name="Tobari Y.N."/>
            <person name="Tomimura Y."/>
            <person name="Tsolas J.M."/>
            <person name="Valente V.L."/>
            <person name="Venter E."/>
            <person name="Venter J.C."/>
            <person name="Vicario S."/>
            <person name="Vieira F.G."/>
            <person name="Vilella A.J."/>
            <person name="Villasante A."/>
            <person name="Walenz B."/>
            <person name="Wang J."/>
            <person name="Wasserman M."/>
            <person name="Watts T."/>
            <person name="Wilson D."/>
            <person name="Wilson R.K."/>
            <person name="Wing R.A."/>
            <person name="Wolfner M.F."/>
            <person name="Wong A."/>
            <person name="Wong G.K."/>
            <person name="Wu C.I."/>
            <person name="Wu G."/>
            <person name="Yamamoto D."/>
            <person name="Yang H.P."/>
            <person name="Yang S.P."/>
            <person name="Yorke J.A."/>
            <person name="Yoshida K."/>
            <person name="Zdobnov E."/>
            <person name="Zhang P."/>
            <person name="Zhang Y."/>
            <person name="Zimin A.V."/>
            <person name="Baldwin J."/>
            <person name="Abdouelleil A."/>
            <person name="Abdulkadir J."/>
            <person name="Abebe A."/>
            <person name="Abera B."/>
            <person name="Abreu J."/>
            <person name="Acer S.C."/>
            <person name="Aftuck L."/>
            <person name="Alexander A."/>
            <person name="An P."/>
            <person name="Anderson E."/>
            <person name="Anderson S."/>
            <person name="Arachi H."/>
            <person name="Azer M."/>
            <person name="Bachantsang P."/>
            <person name="Barry A."/>
            <person name="Bayul T."/>
            <person name="Berlin A."/>
            <person name="Bessette D."/>
            <person name="Bloom T."/>
            <person name="Blye J."/>
            <person name="Boguslavskiy L."/>
            <person name="Bonnet C."/>
            <person name="Boukhgalter B."/>
            <person name="Bourzgui I."/>
            <person name="Brown A."/>
            <person name="Cahill P."/>
            <person name="Channer S."/>
            <person name="Cheshatsang Y."/>
            <person name="Chuda L."/>
            <person name="Citroen M."/>
            <person name="Collymore A."/>
            <person name="Cooke P."/>
            <person name="Costello M."/>
            <person name="D'Aco K."/>
            <person name="Daza R."/>
            <person name="De Haan G."/>
            <person name="DeGray S."/>
            <person name="DeMaso C."/>
            <person name="Dhargay N."/>
            <person name="Dooley K."/>
            <person name="Dooley E."/>
            <person name="Doricent M."/>
            <person name="Dorje P."/>
            <person name="Dorjee K."/>
            <person name="Dupes A."/>
            <person name="Elong R."/>
            <person name="Falk J."/>
            <person name="Farina A."/>
            <person name="Faro S."/>
            <person name="Ferguson D."/>
            <person name="Fisher S."/>
            <person name="Foley C.D."/>
            <person name="Franke A."/>
            <person name="Friedrich D."/>
            <person name="Gadbois L."/>
            <person name="Gearin G."/>
            <person name="Gearin C.R."/>
            <person name="Giannoukos G."/>
            <person name="Goode T."/>
            <person name="Graham J."/>
            <person name="Grandbois E."/>
            <person name="Grewal S."/>
            <person name="Gyaltsen K."/>
            <person name="Hafez N."/>
            <person name="Hagos B."/>
            <person name="Hall J."/>
            <person name="Henson C."/>
            <person name="Hollinger A."/>
            <person name="Honan T."/>
            <person name="Huard M.D."/>
            <person name="Hughes L."/>
            <person name="Hurhula B."/>
            <person name="Husby M.E."/>
            <person name="Kamat A."/>
            <person name="Kanga B."/>
            <person name="Kashin S."/>
            <person name="Khazanovich D."/>
            <person name="Kisner P."/>
            <person name="Lance K."/>
            <person name="Lara M."/>
            <person name="Lee W."/>
            <person name="Lennon N."/>
            <person name="Letendre F."/>
            <person name="LeVine R."/>
            <person name="Lipovsky A."/>
            <person name="Liu X."/>
            <person name="Liu J."/>
            <person name="Liu S."/>
            <person name="Lokyitsang T."/>
            <person name="Lokyitsang Y."/>
            <person name="Lubonja R."/>
            <person name="Lui A."/>
            <person name="MacDonald P."/>
            <person name="Magnisalis V."/>
            <person name="Maru K."/>
            <person name="Matthews C."/>
            <person name="McCusker W."/>
            <person name="McDonough S."/>
            <person name="Mehta T."/>
            <person name="Meldrim J."/>
            <person name="Meneus L."/>
            <person name="Mihai O."/>
            <person name="Mihalev A."/>
            <person name="Mihova T."/>
            <person name="Mittelman R."/>
            <person name="Mlenga V."/>
            <person name="Montmayeur A."/>
            <person name="Mulrain L."/>
            <person name="Navidi A."/>
            <person name="Naylor J."/>
            <person name="Negash T."/>
            <person name="Nguyen T."/>
            <person name="Nguyen N."/>
            <person name="Nicol R."/>
            <person name="Norbu C."/>
            <person name="Norbu N."/>
            <person name="Novod N."/>
            <person name="O'Neill B."/>
            <person name="Osman S."/>
            <person name="Markiewicz E."/>
            <person name="Oyono O.L."/>
            <person name="Patti C."/>
            <person name="Phunkhang P."/>
            <person name="Pierre F."/>
            <person name="Priest M."/>
            <person name="Raghuraman S."/>
            <person name="Rege F."/>
            <person name="Reyes R."/>
            <person name="Rise C."/>
            <person name="Rogov P."/>
            <person name="Ross K."/>
            <person name="Ryan E."/>
            <person name="Settipalli S."/>
            <person name="Shea T."/>
            <person name="Sherpa N."/>
            <person name="Shi L."/>
            <person name="Shih D."/>
            <person name="Sparrow T."/>
            <person name="Spaulding J."/>
            <person name="Stalker J."/>
            <person name="Stange-Thomann N."/>
            <person name="Stavropoulos S."/>
            <person name="Stone C."/>
            <person name="Strader C."/>
            <person name="Tesfaye S."/>
            <person name="Thomson T."/>
            <person name="Thoulutsang Y."/>
            <person name="Thoulutsang D."/>
            <person name="Topham K."/>
            <person name="Topping I."/>
            <person name="Tsamla T."/>
            <person name="Vassiliev H."/>
            <person name="Vo A."/>
            <person name="Wangchuk T."/>
            <person name="Wangdi T."/>
            <person name="Weiand M."/>
            <person name="Wilkinson J."/>
            <person name="Wilson A."/>
            <person name="Yadav S."/>
            <person name="Young G."/>
            <person name="Yu Q."/>
            <person name="Zembek L."/>
            <person name="Zhong D."/>
            <person name="Zimmer A."/>
            <person name="Zwirko Z."/>
            <person name="Jaffe D.B."/>
            <person name="Alvarez P."/>
            <person name="Brockman W."/>
            <person name="Butler J."/>
            <person name="Chin C."/>
            <person name="Gnerre S."/>
            <person name="Grabherr M."/>
            <person name="Kleber M."/>
            <person name="Mauceli E."/>
            <person name="MacCallum I."/>
        </authorList>
    </citation>
    <scope>NUCLEOTIDE SEQUENCE [LARGE SCALE GENOMIC DNA]</scope>
    <source>
        <strain evidence="3">Tucson 15081-1352.22</strain>
    </source>
</reference>
<evidence type="ECO:0000313" key="2">
    <source>
        <dbReference type="EMBL" id="KRG01994.1"/>
    </source>
</evidence>
<feature type="region of interest" description="Disordered" evidence="1">
    <location>
        <begin position="60"/>
        <end position="84"/>
    </location>
</feature>
<dbReference type="SMR" id="A0A0Q9X8S7"/>
<dbReference type="InterPro" id="IPR027417">
    <property type="entry name" value="P-loop_NTPase"/>
</dbReference>
<evidence type="ECO:0000256" key="1">
    <source>
        <dbReference type="SAM" id="MobiDB-lite"/>
    </source>
</evidence>
<proteinExistence type="predicted"/>
<dbReference type="KEGG" id="dmo:Dmoj_GI26481"/>
<dbReference type="Proteomes" id="UP000009192">
    <property type="component" value="Unassembled WGS sequence"/>
</dbReference>
<dbReference type="Gene3D" id="3.40.50.300">
    <property type="entry name" value="P-loop containing nucleotide triphosphate hydrolases"/>
    <property type="match status" value="1"/>
</dbReference>
<protein>
    <recommendedName>
        <fullName evidence="4">ABC transporter domain-containing protein</fullName>
    </recommendedName>
</protein>
<dbReference type="OrthoDB" id="6500128at2759"/>
<sequence length="84" mass="9697">MDSDRVLVMDRGRVVELGHPHELLQQHNGYLYRFVEKTGAGSAKHLRYVAEQSYYKRVISKRQPADQPNLEPEGRLSVFRGTTL</sequence>
<organism evidence="2 3">
    <name type="scientific">Drosophila mojavensis</name>
    <name type="common">Fruit fly</name>
    <dbReference type="NCBI Taxonomy" id="7230"/>
    <lineage>
        <taxon>Eukaryota</taxon>
        <taxon>Metazoa</taxon>
        <taxon>Ecdysozoa</taxon>
        <taxon>Arthropoda</taxon>
        <taxon>Hexapoda</taxon>
        <taxon>Insecta</taxon>
        <taxon>Pterygota</taxon>
        <taxon>Neoptera</taxon>
        <taxon>Endopterygota</taxon>
        <taxon>Diptera</taxon>
        <taxon>Brachycera</taxon>
        <taxon>Muscomorpha</taxon>
        <taxon>Ephydroidea</taxon>
        <taxon>Drosophilidae</taxon>
        <taxon>Drosophila</taxon>
    </lineage>
</organism>
<keyword evidence="3" id="KW-1185">Reference proteome</keyword>
<name>A0A0Q9X8S7_DROMO</name>
<evidence type="ECO:0000313" key="3">
    <source>
        <dbReference type="Proteomes" id="UP000009192"/>
    </source>
</evidence>
<evidence type="ECO:0008006" key="4">
    <source>
        <dbReference type="Google" id="ProtNLM"/>
    </source>
</evidence>
<accession>A0A0Q9X8S7</accession>